<keyword evidence="2 5" id="KW-0812">Transmembrane</keyword>
<dbReference type="PANTHER" id="PTHR47632">
    <property type="entry name" value="FMRFAMIDE PEPTIDE RECEPTOR FAMILY-RELATED"/>
    <property type="match status" value="1"/>
</dbReference>
<dbReference type="STRING" id="131310.A0A0N4ZB57"/>
<dbReference type="Gene3D" id="1.20.1070.10">
    <property type="entry name" value="Rhodopsin 7-helix transmembrane proteins"/>
    <property type="match status" value="1"/>
</dbReference>
<feature type="transmembrane region" description="Helical" evidence="5">
    <location>
        <begin position="105"/>
        <end position="127"/>
    </location>
</feature>
<protein>
    <submittedName>
        <fullName evidence="8">G_PROTEIN_RECEP_F1_2 domain-containing protein</fullName>
    </submittedName>
</protein>
<dbReference type="SUPFAM" id="SSF81321">
    <property type="entry name" value="Family A G protein-coupled receptor-like"/>
    <property type="match status" value="1"/>
</dbReference>
<feature type="transmembrane region" description="Helical" evidence="5">
    <location>
        <begin position="244"/>
        <end position="269"/>
    </location>
</feature>
<feature type="transmembrane region" description="Helical" evidence="5">
    <location>
        <begin position="290"/>
        <end position="310"/>
    </location>
</feature>
<dbReference type="GO" id="GO:0004930">
    <property type="term" value="F:G protein-coupled receptor activity"/>
    <property type="evidence" value="ECO:0007669"/>
    <property type="project" value="InterPro"/>
</dbReference>
<feature type="transmembrane region" description="Helical" evidence="5">
    <location>
        <begin position="193"/>
        <end position="209"/>
    </location>
</feature>
<accession>A0A0N4ZB57</accession>
<feature type="transmembrane region" description="Helical" evidence="5">
    <location>
        <begin position="69"/>
        <end position="93"/>
    </location>
</feature>
<organism evidence="7 8">
    <name type="scientific">Parastrongyloides trichosuri</name>
    <name type="common">Possum-specific nematode worm</name>
    <dbReference type="NCBI Taxonomy" id="131310"/>
    <lineage>
        <taxon>Eukaryota</taxon>
        <taxon>Metazoa</taxon>
        <taxon>Ecdysozoa</taxon>
        <taxon>Nematoda</taxon>
        <taxon>Chromadorea</taxon>
        <taxon>Rhabditida</taxon>
        <taxon>Tylenchina</taxon>
        <taxon>Panagrolaimomorpha</taxon>
        <taxon>Strongyloidoidea</taxon>
        <taxon>Strongyloididae</taxon>
        <taxon>Parastrongyloides</taxon>
    </lineage>
</organism>
<keyword evidence="3 5" id="KW-1133">Transmembrane helix</keyword>
<dbReference type="InterPro" id="IPR000276">
    <property type="entry name" value="GPCR_Rhodpsn"/>
</dbReference>
<sequence length="428" mass="47816">MESQISLWEDTMARLIPSECFLTHNSTYEKFRTIQTGASNLSINITNCLPVCGFCVISAPDQTYALMNIVINGILLPFVGILGLLGNITSAYIYSRPAMRSSTNFYLCALAFSDCFIILTALIAFWIDIIRNHSITLHQIYGTILPYVYPFTHVSQFCSIYFTILAATDGFVQVCLPQKIQNWVSRSTVNRKAIIIIIISAFIFTLPRWKEIVHISCWHSPDEKASYEICQNIMASEPWFTNSYQGILCNVILLIAPLTILVTLNICIITASALAKSNNSDGGSSDGDNIALILVVLLFIICNIAGYLLNAHEQDLLAVLGPLLNYLIDTSNMLTVFNASFNFVIYYVFSSSFRHTLHQYFGNHVGCNGPKHFYNGSNSSENDVIPSPNKVVAKNVNDDEINITYETKRLDTISRISMIDIEPKDVAM</sequence>
<feature type="domain" description="G-protein coupled receptors family 1 profile" evidence="6">
    <location>
        <begin position="86"/>
        <end position="346"/>
    </location>
</feature>
<proteinExistence type="predicted"/>
<evidence type="ECO:0000256" key="4">
    <source>
        <dbReference type="ARBA" id="ARBA00023136"/>
    </source>
</evidence>
<reference evidence="8" key="1">
    <citation type="submission" date="2017-02" db="UniProtKB">
        <authorList>
            <consortium name="WormBaseParasite"/>
        </authorList>
    </citation>
    <scope>IDENTIFICATION</scope>
</reference>
<comment type="subcellular location">
    <subcellularLocation>
        <location evidence="1">Membrane</location>
    </subcellularLocation>
</comment>
<dbReference type="PROSITE" id="PS50262">
    <property type="entry name" value="G_PROTEIN_RECEP_F1_2"/>
    <property type="match status" value="1"/>
</dbReference>
<dbReference type="AlphaFoldDB" id="A0A0N4ZB57"/>
<dbReference type="GO" id="GO:0016020">
    <property type="term" value="C:membrane"/>
    <property type="evidence" value="ECO:0007669"/>
    <property type="project" value="UniProtKB-SubCell"/>
</dbReference>
<dbReference type="WBParaSite" id="PTRK_0000477000.1">
    <property type="protein sequence ID" value="PTRK_0000477000.1"/>
    <property type="gene ID" value="PTRK_0000477000"/>
</dbReference>
<evidence type="ECO:0000256" key="3">
    <source>
        <dbReference type="ARBA" id="ARBA00022989"/>
    </source>
</evidence>
<dbReference type="Proteomes" id="UP000038045">
    <property type="component" value="Unplaced"/>
</dbReference>
<keyword evidence="7" id="KW-1185">Reference proteome</keyword>
<dbReference type="InterPro" id="IPR053326">
    <property type="entry name" value="GPCR1-like"/>
</dbReference>
<dbReference type="InterPro" id="IPR017452">
    <property type="entry name" value="GPCR_Rhodpsn_7TM"/>
</dbReference>
<evidence type="ECO:0000256" key="1">
    <source>
        <dbReference type="ARBA" id="ARBA00004370"/>
    </source>
</evidence>
<dbReference type="PRINTS" id="PR00237">
    <property type="entry name" value="GPCRRHODOPSN"/>
</dbReference>
<evidence type="ECO:0000256" key="2">
    <source>
        <dbReference type="ARBA" id="ARBA00022692"/>
    </source>
</evidence>
<evidence type="ECO:0000313" key="8">
    <source>
        <dbReference type="WBParaSite" id="PTRK_0000477000.1"/>
    </source>
</evidence>
<name>A0A0N4ZB57_PARTI</name>
<dbReference type="Pfam" id="PF00001">
    <property type="entry name" value="7tm_1"/>
    <property type="match status" value="1"/>
</dbReference>
<evidence type="ECO:0000256" key="5">
    <source>
        <dbReference type="SAM" id="Phobius"/>
    </source>
</evidence>
<evidence type="ECO:0000313" key="7">
    <source>
        <dbReference type="Proteomes" id="UP000038045"/>
    </source>
</evidence>
<feature type="transmembrane region" description="Helical" evidence="5">
    <location>
        <begin position="147"/>
        <end position="172"/>
    </location>
</feature>
<evidence type="ECO:0000259" key="6">
    <source>
        <dbReference type="PROSITE" id="PS50262"/>
    </source>
</evidence>
<feature type="transmembrane region" description="Helical" evidence="5">
    <location>
        <begin position="330"/>
        <end position="349"/>
    </location>
</feature>
<keyword evidence="4 5" id="KW-0472">Membrane</keyword>
<dbReference type="CDD" id="cd14978">
    <property type="entry name" value="7tmA_FMRFamide_R-like"/>
    <property type="match status" value="1"/>
</dbReference>